<dbReference type="EMBL" id="JAUSQZ010000001">
    <property type="protein sequence ID" value="MDP9826544.1"/>
    <property type="molecule type" value="Genomic_DNA"/>
</dbReference>
<evidence type="ECO:0000313" key="2">
    <source>
        <dbReference type="EMBL" id="MDP9826544.1"/>
    </source>
</evidence>
<dbReference type="InterPro" id="IPR027417">
    <property type="entry name" value="P-loop_NTPase"/>
</dbReference>
<reference evidence="2 3" key="1">
    <citation type="submission" date="2023-07" db="EMBL/GenBank/DDBJ databases">
        <title>Sequencing the genomes of 1000 actinobacteria strains.</title>
        <authorList>
            <person name="Klenk H.-P."/>
        </authorList>
    </citation>
    <scope>NUCLEOTIDE SEQUENCE [LARGE SCALE GENOMIC DNA]</scope>
    <source>
        <strain evidence="2 3">DSM 44388</strain>
    </source>
</reference>
<dbReference type="SUPFAM" id="SSF52540">
    <property type="entry name" value="P-loop containing nucleoside triphosphate hydrolases"/>
    <property type="match status" value="2"/>
</dbReference>
<accession>A0ABT9P2A9</accession>
<keyword evidence="3" id="KW-1185">Reference proteome</keyword>
<protein>
    <submittedName>
        <fullName evidence="2">Cellulose biosynthesis protein BcsQ</fullName>
    </submittedName>
</protein>
<gene>
    <name evidence="2" type="ORF">J2S57_002293</name>
</gene>
<organism evidence="2 3">
    <name type="scientific">Kineosporia succinea</name>
    <dbReference type="NCBI Taxonomy" id="84632"/>
    <lineage>
        <taxon>Bacteria</taxon>
        <taxon>Bacillati</taxon>
        <taxon>Actinomycetota</taxon>
        <taxon>Actinomycetes</taxon>
        <taxon>Kineosporiales</taxon>
        <taxon>Kineosporiaceae</taxon>
        <taxon>Kineosporia</taxon>
    </lineage>
</organism>
<sequence length="881" mass="97434">MTNQGELQAARSKLEALLPEARIDVSADPYRGLRILAISEIFSGMKPGDRRQLILSAVDDAVVAKLDLLSPAEADLMLLGDVSATTNEQQRLPLWPESIIRGQMETITVSLPSESDEPLSTPIFVTFYSLRGGVGRSTALAHTAHVLSKSSRVLCVDMDLEAPGLAALFGAENEVELDTGVVPLLLEAEMSGSVPNVSPHVLRVDPQRELYLLPAGVPDANYARKLTQLDPSSWYQEGANPLHLLIQSIREMALKPQVVLIDSRTGISAMSAPLLFDVADLAVVTFFPHPQARLGTGMLTRALLGATTTRSSDTRQYTPELRFLVSPVPGANAPEIRNHYIDRANTWISEWLAPARKLDGGPVFDDIDELIHFVGYSEEIAASDRAVQGAAENIYAPVAGWVAGFVDPLTEDPAPSGIGEVDLRKDRVLNDLRFSTGTAEDQSEDDFNETFLKTDLVERALSIETPLILGRKGTGKTALFRRLASESPSVVVTSPPGLPTTSAWMPDSEVYAAISSELTSRQLEWRSFWPLLVGIAISLNQEDAEAPTWVSERLAFVGGNKSTYGSLELVRDLRVLFSDPDAPLLALDWLARLDRQRESPVFLLFDGLDTGFGLEENDIHRRREGIAGLLSFMGARATQYENLRFKVMLREDIWRDLSVPNKSHFYGREVRLAWANQVDYLRVVVKQALRSAEFENLVVEAIGRPGLDLRQTSVEYWPENAVYDAWILLVGERVAGGKTAFTYNWVWFRLSDANDDHSPRAALQLMHEAVILEKRLNRASSYNRSILRPRSIVASLDAVSEQAIEALREEFRELENLFDELTQVGRTPFSVDEISVPAGVETLAQEVGLLGVDVGSKDDVQRYRVPELYRKALGMSRRGQA</sequence>
<dbReference type="NCBIfam" id="NF047389">
    <property type="entry name" value="ATPase_Sll1717"/>
    <property type="match status" value="1"/>
</dbReference>
<evidence type="ECO:0000313" key="3">
    <source>
        <dbReference type="Proteomes" id="UP001235712"/>
    </source>
</evidence>
<proteinExistence type="predicted"/>
<dbReference type="PANTHER" id="PTHR13696:SF52">
    <property type="entry name" value="PARA FAMILY PROTEIN CT_582"/>
    <property type="match status" value="1"/>
</dbReference>
<dbReference type="NCBIfam" id="NF047398">
    <property type="entry name" value="AAA_KGGVGR"/>
    <property type="match status" value="1"/>
</dbReference>
<evidence type="ECO:0000256" key="1">
    <source>
        <dbReference type="SAM" id="Coils"/>
    </source>
</evidence>
<name>A0ABT9P2A9_9ACTN</name>
<dbReference type="Proteomes" id="UP001235712">
    <property type="component" value="Unassembled WGS sequence"/>
</dbReference>
<dbReference type="InterPro" id="IPR050678">
    <property type="entry name" value="DNA_Partitioning_ATPase"/>
</dbReference>
<dbReference type="InterPro" id="IPR059206">
    <property type="entry name" value="Sll1717-like"/>
</dbReference>
<keyword evidence="1" id="KW-0175">Coiled coil</keyword>
<dbReference type="RefSeq" id="WP_307241445.1">
    <property type="nucleotide sequence ID" value="NZ_JAUSQZ010000001.1"/>
</dbReference>
<feature type="coiled-coil region" evidence="1">
    <location>
        <begin position="797"/>
        <end position="824"/>
    </location>
</feature>
<dbReference type="PANTHER" id="PTHR13696">
    <property type="entry name" value="P-LOOP CONTAINING NUCLEOSIDE TRIPHOSPHATE HYDROLASE"/>
    <property type="match status" value="1"/>
</dbReference>
<comment type="caution">
    <text evidence="2">The sequence shown here is derived from an EMBL/GenBank/DDBJ whole genome shotgun (WGS) entry which is preliminary data.</text>
</comment>
<dbReference type="Gene3D" id="3.40.50.300">
    <property type="entry name" value="P-loop containing nucleotide triphosphate hydrolases"/>
    <property type="match status" value="1"/>
</dbReference>